<keyword evidence="2" id="KW-0560">Oxidoreductase</keyword>
<dbReference type="STRING" id="698738.OLEAN_C08370"/>
<dbReference type="Pfam" id="PF20256">
    <property type="entry name" value="MoCoBD_2"/>
    <property type="match status" value="2"/>
</dbReference>
<dbReference type="Pfam" id="PF02738">
    <property type="entry name" value="MoCoBD_1"/>
    <property type="match status" value="1"/>
</dbReference>
<reference evidence="2 3" key="1">
    <citation type="journal article" date="2013" name="Nat. Commun.">
        <title>Genome sequence and functional genomic analysis of the oil-degrading bacterium Oleispira antarctica.</title>
        <authorList>
            <person name="Kube M."/>
            <person name="Chernikova T.N."/>
            <person name="Al-Ramahi Y."/>
            <person name="Beloqui A."/>
            <person name="Lopez-Cortez N."/>
            <person name="Guazzaroni M.E."/>
            <person name="Heipieper H.J."/>
            <person name="Klages S."/>
            <person name="Kotsyurbenko O.R."/>
            <person name="Langer I."/>
            <person name="Nechitaylo T.Y."/>
            <person name="Lunsdorf H."/>
            <person name="Fernandez M."/>
            <person name="Juarez S."/>
            <person name="Ciordia S."/>
            <person name="Singer A."/>
            <person name="Kagan O."/>
            <person name="Egorova O."/>
            <person name="Petit P.A."/>
            <person name="Stogios P."/>
            <person name="Kim Y."/>
            <person name="Tchigvintsev A."/>
            <person name="Flick R."/>
            <person name="Denaro R."/>
            <person name="Genovese M."/>
            <person name="Albar J.P."/>
            <person name="Reva O.N."/>
            <person name="Martinez-Gomariz M."/>
            <person name="Tran H."/>
            <person name="Ferrer M."/>
            <person name="Savchenko A."/>
            <person name="Yakunin A.F."/>
            <person name="Yakimov M.M."/>
            <person name="Golyshina O.V."/>
            <person name="Reinhardt R."/>
            <person name="Golyshin P.N."/>
        </authorList>
    </citation>
    <scope>NUCLEOTIDE SEQUENCE [LARGE SCALE GENOMIC DNA]</scope>
</reference>
<dbReference type="Gene3D" id="3.90.1170.50">
    <property type="entry name" value="Aldehyde oxidase/xanthine dehydrogenase, a/b hammerhead"/>
    <property type="match status" value="1"/>
</dbReference>
<evidence type="ECO:0000313" key="2">
    <source>
        <dbReference type="EMBL" id="CCK75013.1"/>
    </source>
</evidence>
<dbReference type="PANTHER" id="PTHR47495">
    <property type="entry name" value="ALDEHYDE DEHYDROGENASE"/>
    <property type="match status" value="1"/>
</dbReference>
<dbReference type="InterPro" id="IPR008274">
    <property type="entry name" value="AldOxase/xan_DH_MoCoBD1"/>
</dbReference>
<dbReference type="AlphaFoldDB" id="R4YPA2"/>
<proteinExistence type="predicted"/>
<evidence type="ECO:0000313" key="3">
    <source>
        <dbReference type="Proteomes" id="UP000032749"/>
    </source>
</evidence>
<feature type="domain" description="Aldehyde oxidase/xanthine dehydrogenase a/b hammerhead" evidence="1">
    <location>
        <begin position="230"/>
        <end position="312"/>
    </location>
</feature>
<dbReference type="KEGG" id="oai:OLEAN_C08370"/>
<organism evidence="2 3">
    <name type="scientific">Oleispira antarctica RB-8</name>
    <dbReference type="NCBI Taxonomy" id="698738"/>
    <lineage>
        <taxon>Bacteria</taxon>
        <taxon>Pseudomonadati</taxon>
        <taxon>Pseudomonadota</taxon>
        <taxon>Gammaproteobacteria</taxon>
        <taxon>Oceanospirillales</taxon>
        <taxon>Oceanospirillaceae</taxon>
        <taxon>Oleispira</taxon>
    </lineage>
</organism>
<protein>
    <submittedName>
        <fullName evidence="2">Putative Isoquinoline 1-oxidoreductase</fullName>
        <ecNumber evidence="2">1.3.99.16</ecNumber>
    </submittedName>
</protein>
<dbReference type="GO" id="GO:0047121">
    <property type="term" value="F:isoquinoline 1-oxidoreductase activity"/>
    <property type="evidence" value="ECO:0007669"/>
    <property type="project" value="UniProtKB-EC"/>
</dbReference>
<dbReference type="InterPro" id="IPR012368">
    <property type="entry name" value="OxRdtase_Mopterin-bd_su_IorB"/>
</dbReference>
<gene>
    <name evidence="2" type="ORF">OLEAN_C08370</name>
</gene>
<dbReference type="Proteomes" id="UP000032749">
    <property type="component" value="Chromosome"/>
</dbReference>
<dbReference type="Gene3D" id="3.30.365.10">
    <property type="entry name" value="Aldehyde oxidase/xanthine dehydrogenase, molybdopterin binding domain"/>
    <property type="match status" value="4"/>
</dbReference>
<dbReference type="PANTHER" id="PTHR47495:SF2">
    <property type="entry name" value="ALDEHYDE DEHYDROGENASE"/>
    <property type="match status" value="1"/>
</dbReference>
<evidence type="ECO:0000259" key="1">
    <source>
        <dbReference type="SMART" id="SM01008"/>
    </source>
</evidence>
<dbReference type="HOGENOM" id="CLU_013917_0_1_6"/>
<dbReference type="EC" id="1.3.99.16" evidence="2"/>
<dbReference type="InterPro" id="IPR052516">
    <property type="entry name" value="N-heterocyclic_Hydroxylase"/>
</dbReference>
<name>R4YPA2_OLEAN</name>
<dbReference type="OrthoDB" id="9767994at2"/>
<dbReference type="InterPro" id="IPR037165">
    <property type="entry name" value="AldOxase/xan_DH_Mopterin-bd_sf"/>
</dbReference>
<accession>R4YPA2</accession>
<dbReference type="EMBL" id="FO203512">
    <property type="protein sequence ID" value="CCK75013.1"/>
    <property type="molecule type" value="Genomic_DNA"/>
</dbReference>
<dbReference type="PROSITE" id="PS51318">
    <property type="entry name" value="TAT"/>
    <property type="match status" value="1"/>
</dbReference>
<dbReference type="InterPro" id="IPR000674">
    <property type="entry name" value="Ald_Oxase/Xan_DH_a/b"/>
</dbReference>
<dbReference type="InterPro" id="IPR006311">
    <property type="entry name" value="TAT_signal"/>
</dbReference>
<dbReference type="InterPro" id="IPR046867">
    <property type="entry name" value="AldOxase/xan_DH_MoCoBD2"/>
</dbReference>
<keyword evidence="3" id="KW-1185">Reference proteome</keyword>
<dbReference type="PIRSF" id="PIRSF036389">
    <property type="entry name" value="IOR_B"/>
    <property type="match status" value="1"/>
</dbReference>
<dbReference type="SMART" id="SM01008">
    <property type="entry name" value="Ald_Xan_dh_C"/>
    <property type="match status" value="1"/>
</dbReference>
<dbReference type="PATRIC" id="fig|698738.3.peg.874"/>
<sequence>MTSSTSDVSTSAFAELKQSRRTFLKATAMGSGGLMMSIALPGCATLKNGGISQVGDNEQWDSNAWLRIDSDNSIHFVLDRVEMGQGTYTGMTSLLCEELEVDPETVNVSFAGVDSVYRNTIYGIQITGGSTSVASSWQIVREAGAATRIMLIKAAANTWNINTSDCMAENGAVINKAAGHESHGQKITFGQLAVIAATYSVPSDIPLKDKADFKIIGKYNKRLDALKKATGTADYGIDTELPGMKYAVFTRAPRWDSQIKRFDASQIENMPGIEQVFAVNKSSTIGVAIVAKSYWQARKAQQALSVEWHESELTQVDDASIFAQYKKDLAADSGENVRSEGDIESALENAEQTISAEYEMPFLAHASLEPQNCTAWAKPEGLEIWAPTQSPDMAQVAAAKVTDYSLSDIKINTTFIGGSFGRRINQDFVAEAAAISEISQQPIKLIWSREEDTQRDWYRPSSYHKLSASLNKSGEITGWNHQMAGSGVFDYFVGDAAPAQYPFMPKFMFGMLESAGKLGEGIIAPADGSIFEGANGIPYDFANINVDYKKSDSGILVGNWRSVGYSHNGFIVETFMEQLAQLPAMKAKKDSYQFRYDLLKQHPRAQAVLKMAADKAHWGTPLPGCTQGISIHKSFGTWVAEVADVMVEDNKINVKRIVCAVDCGQVVNPDTVVAQMEGGIIFALTAALYGKITIKDGIPQQTNFHDYQLLRINEAPQIDVHIIASNEKPTGVGEPGVPPLASAVANAITAKTGQYFYSLPLTLG</sequence>
<dbReference type="SUPFAM" id="SSF56003">
    <property type="entry name" value="Molybdenum cofactor-binding domain"/>
    <property type="match status" value="2"/>
</dbReference>